<accession>A0ACC6U468</accession>
<dbReference type="Proteomes" id="UP001558850">
    <property type="component" value="Unassembled WGS sequence"/>
</dbReference>
<name>A0ACC6U468_9BURK</name>
<evidence type="ECO:0000313" key="2">
    <source>
        <dbReference type="Proteomes" id="UP001558850"/>
    </source>
</evidence>
<reference evidence="1" key="1">
    <citation type="submission" date="2024-07" db="EMBL/GenBank/DDBJ databases">
        <title>A survey of Mimosa microsymbionts across Brazilian biomes reveals a high diversity of Paraburkholderia nodulating endemic species, but also that Cupriavidus is common as a symbiont of widespread species.</title>
        <authorList>
            <person name="Rouws L."/>
            <person name="Barauna A."/>
            <person name="Beukes C."/>
            <person name="Rouws J.R.C."/>
            <person name="De Faria S.M."/>
            <person name="Gross E."/>
            <person name="Bueno Dos Reis Junior F."/>
            <person name="Simon M.F."/>
            <person name="Maluk M."/>
            <person name="Odee D.W."/>
            <person name="Kenicer G."/>
            <person name="Young J.P.W."/>
            <person name="Reis V.M."/>
            <person name="Zilli J."/>
            <person name="James E.K."/>
        </authorList>
    </citation>
    <scope>NUCLEOTIDE SEQUENCE</scope>
    <source>
        <strain evidence="1">EG181B</strain>
    </source>
</reference>
<sequence length="80" mass="9787">MSCGLSRTRHAGRSRDFRRVATDLVRQYRERMHDYASMRALDVWYDRIDLQKFQDRTGRRDYRDFIQAIREGRIQAMTEE</sequence>
<keyword evidence="2" id="KW-1185">Reference proteome</keyword>
<gene>
    <name evidence="1" type="ORF">AB4Y32_21855</name>
</gene>
<proteinExistence type="predicted"/>
<evidence type="ECO:0000313" key="1">
    <source>
        <dbReference type="EMBL" id="MEX3934401.1"/>
    </source>
</evidence>
<comment type="caution">
    <text evidence="1">The sequence shown here is derived from an EMBL/GenBank/DDBJ whole genome shotgun (WGS) entry which is preliminary data.</text>
</comment>
<organism evidence="1 2">
    <name type="scientific">Paraburkholderia phymatum</name>
    <dbReference type="NCBI Taxonomy" id="148447"/>
    <lineage>
        <taxon>Bacteria</taxon>
        <taxon>Pseudomonadati</taxon>
        <taxon>Pseudomonadota</taxon>
        <taxon>Betaproteobacteria</taxon>
        <taxon>Burkholderiales</taxon>
        <taxon>Burkholderiaceae</taxon>
        <taxon>Paraburkholderia</taxon>
    </lineage>
</organism>
<dbReference type="EMBL" id="JBFRCH010000013">
    <property type="protein sequence ID" value="MEX3934401.1"/>
    <property type="molecule type" value="Genomic_DNA"/>
</dbReference>
<protein>
    <submittedName>
        <fullName evidence="1">DUF2252 family protein</fullName>
    </submittedName>
</protein>